<dbReference type="FunFam" id="1.25.10.10:FF:000250">
    <property type="entry name" value="Phospholipase A-2-activating protein isoform A"/>
    <property type="match status" value="1"/>
</dbReference>
<evidence type="ECO:0000313" key="13">
    <source>
        <dbReference type="RefSeq" id="XP_031574402.1"/>
    </source>
</evidence>
<feature type="compositionally biased region" description="Low complexity" evidence="9">
    <location>
        <begin position="531"/>
        <end position="542"/>
    </location>
</feature>
<keyword evidence="4" id="KW-0963">Cytoplasm</keyword>
<evidence type="ECO:0000256" key="8">
    <source>
        <dbReference type="PROSITE-ProRule" id="PRU00221"/>
    </source>
</evidence>
<dbReference type="Pfam" id="PF08324">
    <property type="entry name" value="PUL"/>
    <property type="match status" value="1"/>
</dbReference>
<dbReference type="InParanoid" id="A0A6P8J418"/>
<evidence type="ECO:0000256" key="6">
    <source>
        <dbReference type="ARBA" id="ARBA00022737"/>
    </source>
</evidence>
<evidence type="ECO:0000259" key="11">
    <source>
        <dbReference type="PROSITE" id="PS51396"/>
    </source>
</evidence>
<accession>A0A6P8J418</accession>
<dbReference type="KEGG" id="aten:116308156"/>
<evidence type="ECO:0000256" key="9">
    <source>
        <dbReference type="SAM" id="MobiDB-lite"/>
    </source>
</evidence>
<dbReference type="RefSeq" id="XP_031574402.1">
    <property type="nucleotide sequence ID" value="XM_031718542.1"/>
</dbReference>
<dbReference type="Pfam" id="PF00400">
    <property type="entry name" value="WD40"/>
    <property type="match status" value="7"/>
</dbReference>
<feature type="repeat" description="WD" evidence="8">
    <location>
        <begin position="103"/>
        <end position="133"/>
    </location>
</feature>
<dbReference type="SMART" id="SM00320">
    <property type="entry name" value="WD40"/>
    <property type="match status" value="7"/>
</dbReference>
<dbReference type="InterPro" id="IPR020472">
    <property type="entry name" value="WD40_PAC1"/>
</dbReference>
<evidence type="ECO:0000313" key="12">
    <source>
        <dbReference type="Proteomes" id="UP000515163"/>
    </source>
</evidence>
<dbReference type="InterPro" id="IPR016024">
    <property type="entry name" value="ARM-type_fold"/>
</dbReference>
<evidence type="ECO:0000256" key="5">
    <source>
        <dbReference type="ARBA" id="ARBA00022574"/>
    </source>
</evidence>
<dbReference type="PANTHER" id="PTHR19849">
    <property type="entry name" value="PHOSPHOLIPASE A-2-ACTIVATING PROTEIN"/>
    <property type="match status" value="1"/>
</dbReference>
<dbReference type="InterPro" id="IPR015155">
    <property type="entry name" value="PFU"/>
</dbReference>
<dbReference type="SUPFAM" id="SSF50978">
    <property type="entry name" value="WD40 repeat-like"/>
    <property type="match status" value="1"/>
</dbReference>
<dbReference type="GO" id="GO:0043161">
    <property type="term" value="P:proteasome-mediated ubiquitin-dependent protein catabolic process"/>
    <property type="evidence" value="ECO:0007669"/>
    <property type="project" value="TreeGrafter"/>
</dbReference>
<dbReference type="Gene3D" id="1.25.10.10">
    <property type="entry name" value="Leucine-rich Repeat Variant"/>
    <property type="match status" value="1"/>
</dbReference>
<gene>
    <name evidence="13" type="primary">LOC116308156</name>
</gene>
<evidence type="ECO:0000256" key="3">
    <source>
        <dbReference type="ARBA" id="ARBA00008495"/>
    </source>
</evidence>
<feature type="repeat" description="WD" evidence="8">
    <location>
        <begin position="142"/>
        <end position="173"/>
    </location>
</feature>
<dbReference type="Gene3D" id="3.10.20.870">
    <property type="entry name" value="PFU (PLAA family ubiquitin binding), C-terminal domain"/>
    <property type="match status" value="1"/>
</dbReference>
<dbReference type="InterPro" id="IPR019775">
    <property type="entry name" value="WD40_repeat_CS"/>
</dbReference>
<dbReference type="InterPro" id="IPR001680">
    <property type="entry name" value="WD40_rpt"/>
</dbReference>
<dbReference type="GO" id="GO:0043130">
    <property type="term" value="F:ubiquitin binding"/>
    <property type="evidence" value="ECO:0007669"/>
    <property type="project" value="TreeGrafter"/>
</dbReference>
<evidence type="ECO:0000256" key="4">
    <source>
        <dbReference type="ARBA" id="ARBA00022490"/>
    </source>
</evidence>
<dbReference type="SUPFAM" id="SSF48371">
    <property type="entry name" value="ARM repeat"/>
    <property type="match status" value="1"/>
</dbReference>
<feature type="repeat" description="WD" evidence="8">
    <location>
        <begin position="222"/>
        <end position="255"/>
    </location>
</feature>
<feature type="domain" description="PFU" evidence="10">
    <location>
        <begin position="363"/>
        <end position="463"/>
    </location>
</feature>
<keyword evidence="12" id="KW-1185">Reference proteome</keyword>
<dbReference type="PROSITE" id="PS51394">
    <property type="entry name" value="PFU"/>
    <property type="match status" value="1"/>
</dbReference>
<evidence type="ECO:0000256" key="1">
    <source>
        <dbReference type="ARBA" id="ARBA00004123"/>
    </source>
</evidence>
<protein>
    <submittedName>
        <fullName evidence="13">Phospholipase A-2-activating protein-like</fullName>
    </submittedName>
</protein>
<dbReference type="InterPro" id="IPR013535">
    <property type="entry name" value="PUL_dom"/>
</dbReference>
<dbReference type="FunFam" id="2.130.10.10:FF:000175">
    <property type="entry name" value="Phospholipase A-2-activating protein"/>
    <property type="match status" value="1"/>
</dbReference>
<feature type="region of interest" description="Disordered" evidence="9">
    <location>
        <begin position="507"/>
        <end position="551"/>
    </location>
</feature>
<keyword evidence="7" id="KW-0539">Nucleus</keyword>
<proteinExistence type="inferred from homology"/>
<dbReference type="InterPro" id="IPR036322">
    <property type="entry name" value="WD40_repeat_dom_sf"/>
</dbReference>
<dbReference type="PROSITE" id="PS50082">
    <property type="entry name" value="WD_REPEATS_2"/>
    <property type="match status" value="4"/>
</dbReference>
<dbReference type="AlphaFoldDB" id="A0A6P8J418"/>
<evidence type="ECO:0000259" key="10">
    <source>
        <dbReference type="PROSITE" id="PS51394"/>
    </source>
</evidence>
<keyword evidence="5 8" id="KW-0853">WD repeat</keyword>
<reference evidence="13" key="1">
    <citation type="submission" date="2025-08" db="UniProtKB">
        <authorList>
            <consortium name="RefSeq"/>
        </authorList>
    </citation>
    <scope>IDENTIFICATION</scope>
    <source>
        <tissue evidence="13">Tentacle</tissue>
    </source>
</reference>
<keyword evidence="6" id="KW-0677">Repeat</keyword>
<feature type="domain" description="PUL" evidence="11">
    <location>
        <begin position="552"/>
        <end position="814"/>
    </location>
</feature>
<dbReference type="InterPro" id="IPR011989">
    <property type="entry name" value="ARM-like"/>
</dbReference>
<dbReference type="Pfam" id="PF09070">
    <property type="entry name" value="PFU"/>
    <property type="match status" value="1"/>
</dbReference>
<dbReference type="Gene3D" id="2.130.10.10">
    <property type="entry name" value="YVTN repeat-like/Quinoprotein amine dehydrogenase"/>
    <property type="match status" value="1"/>
</dbReference>
<dbReference type="Proteomes" id="UP000515163">
    <property type="component" value="Unplaced"/>
</dbReference>
<evidence type="ECO:0000256" key="2">
    <source>
        <dbReference type="ARBA" id="ARBA00004496"/>
    </source>
</evidence>
<dbReference type="GO" id="GO:0005737">
    <property type="term" value="C:cytoplasm"/>
    <property type="evidence" value="ECO:0007669"/>
    <property type="project" value="UniProtKB-SubCell"/>
</dbReference>
<dbReference type="InterPro" id="IPR015943">
    <property type="entry name" value="WD40/YVTN_repeat-like_dom_sf"/>
</dbReference>
<dbReference type="PROSITE" id="PS00678">
    <property type="entry name" value="WD_REPEATS_1"/>
    <property type="match status" value="1"/>
</dbReference>
<dbReference type="GO" id="GO:0005634">
    <property type="term" value="C:nucleus"/>
    <property type="evidence" value="ECO:0007669"/>
    <property type="project" value="UniProtKB-SubCell"/>
</dbReference>
<sequence>MHYKLSAVLRGHELDIRAVCPANFPDGGILTASRDRTTRLWVRDQESNTYSEGLVLAGHKNFISAVCALPATEAYPHGLIATGGHDNAILIWNLESTEPLHTLTGHTGAVCSLVAGKFGTLLSGSWDNTAKVWISNKCVMTLQGHEAAVWAVDLMPENGLMLTGSADKTIKMWRAGSCEKTFPGHTDCVRGLAVLSMLEFLSCSNDCTIRRWLTTGECLQVYTGHSSFIYNLTVLQDNSGRFASVGEDRTLRIWEGGECSQTITLPAQSVWCVACLSNGDIVTGSSDGVGRVFSSQAERFASPEEIKLFEEEVAKQAIPAQASGQIGDIKLEQLPGPEALLRPGKKSGQTIMVRRGQTVECHQWNDMEGKWDKVGEVVGAPGTESSSSSNKSMYKGKEYDIIFNVEITEGKPPLKLPFNYGDDPWVAAHNFLAENDLSQLFLDQVVDFILKNTKDVTIGKAAPSSSDPFTGSNRYVPGSTSTLIVPGNPLSQAGGAVDPFTGGGSYRPSYTDVTQSGLGSGGAADPFTGGSSYRPTQSTQPQQPIPASPASQYFPKNDFVTFDKANNKAILSKVEELNGTLDSDQKLDTVDLQQLTDLLNLVTEVTENNTPSEKHLLVLSKALQWPVGVLFPVLDILRLAIRHPFVATYFCGNREVENVVERLLQLIRQESPAANVLLVFRTLANLFPSCEGSMSLLKYREKIVELMLPWATSPNKNIKISLCTVLLNFSVLFRKFPDFGAQTQCFMALASILRSETDNEARFRSLVAIGNMMFGNTDIISYARSLELEEILQKLITVQDPPKVGDCAKNVLSVLTG</sequence>
<dbReference type="PANTHER" id="PTHR19849:SF0">
    <property type="entry name" value="PHOSPHOLIPASE A-2-ACTIVATING PROTEIN"/>
    <property type="match status" value="1"/>
</dbReference>
<dbReference type="GO" id="GO:0010992">
    <property type="term" value="P:ubiquitin recycling"/>
    <property type="evidence" value="ECO:0007669"/>
    <property type="project" value="TreeGrafter"/>
</dbReference>
<dbReference type="PROSITE" id="PS50294">
    <property type="entry name" value="WD_REPEATS_REGION"/>
    <property type="match status" value="2"/>
</dbReference>
<feature type="repeat" description="WD" evidence="8">
    <location>
        <begin position="56"/>
        <end position="102"/>
    </location>
</feature>
<dbReference type="OrthoDB" id="5979524at2759"/>
<dbReference type="FunCoup" id="A0A6P8J418">
    <property type="interactions" value="3455"/>
</dbReference>
<dbReference type="CDD" id="cd00200">
    <property type="entry name" value="WD40"/>
    <property type="match status" value="1"/>
</dbReference>
<dbReference type="PROSITE" id="PS51396">
    <property type="entry name" value="PUL"/>
    <property type="match status" value="1"/>
</dbReference>
<comment type="subcellular location">
    <subcellularLocation>
        <location evidence="2">Cytoplasm</location>
    </subcellularLocation>
    <subcellularLocation>
        <location evidence="1">Nucleus</location>
    </subcellularLocation>
</comment>
<dbReference type="PRINTS" id="PR00320">
    <property type="entry name" value="GPROTEINBRPT"/>
</dbReference>
<name>A0A6P8J418_ACTTE</name>
<dbReference type="InterPro" id="IPR038122">
    <property type="entry name" value="PFU_sf"/>
</dbReference>
<dbReference type="GeneID" id="116308156"/>
<comment type="similarity">
    <text evidence="3">Belongs to the WD repeat PLAP family.</text>
</comment>
<evidence type="ECO:0000256" key="7">
    <source>
        <dbReference type="ARBA" id="ARBA00023242"/>
    </source>
</evidence>
<organism evidence="12 13">
    <name type="scientific">Actinia tenebrosa</name>
    <name type="common">Australian red waratah sea anemone</name>
    <dbReference type="NCBI Taxonomy" id="6105"/>
    <lineage>
        <taxon>Eukaryota</taxon>
        <taxon>Metazoa</taxon>
        <taxon>Cnidaria</taxon>
        <taxon>Anthozoa</taxon>
        <taxon>Hexacorallia</taxon>
        <taxon>Actiniaria</taxon>
        <taxon>Actiniidae</taxon>
        <taxon>Actinia</taxon>
    </lineage>
</organism>